<name>A0A498I8Z0_MALDO</name>
<dbReference type="Proteomes" id="UP000290289">
    <property type="component" value="Chromosome 13"/>
</dbReference>
<proteinExistence type="predicted"/>
<organism evidence="1 2">
    <name type="scientific">Malus domestica</name>
    <name type="common">Apple</name>
    <name type="synonym">Pyrus malus</name>
    <dbReference type="NCBI Taxonomy" id="3750"/>
    <lineage>
        <taxon>Eukaryota</taxon>
        <taxon>Viridiplantae</taxon>
        <taxon>Streptophyta</taxon>
        <taxon>Embryophyta</taxon>
        <taxon>Tracheophyta</taxon>
        <taxon>Spermatophyta</taxon>
        <taxon>Magnoliopsida</taxon>
        <taxon>eudicotyledons</taxon>
        <taxon>Gunneridae</taxon>
        <taxon>Pentapetalae</taxon>
        <taxon>rosids</taxon>
        <taxon>fabids</taxon>
        <taxon>Rosales</taxon>
        <taxon>Rosaceae</taxon>
        <taxon>Amygdaloideae</taxon>
        <taxon>Maleae</taxon>
        <taxon>Malus</taxon>
    </lineage>
</organism>
<dbReference type="AlphaFoldDB" id="A0A498I8Z0"/>
<gene>
    <name evidence="1" type="ORF">DVH24_002210</name>
</gene>
<keyword evidence="2" id="KW-1185">Reference proteome</keyword>
<protein>
    <submittedName>
        <fullName evidence="1">Uncharacterized protein</fullName>
    </submittedName>
</protein>
<evidence type="ECO:0000313" key="1">
    <source>
        <dbReference type="EMBL" id="RXH78692.1"/>
    </source>
</evidence>
<evidence type="ECO:0000313" key="2">
    <source>
        <dbReference type="Proteomes" id="UP000290289"/>
    </source>
</evidence>
<sequence>MRMMQKLKFEGKNDFGIWQLKMRAVLVEQGRLKALRRNDDLLEQALGAILLLLMSNMLRSYGSTFAYDV</sequence>
<reference evidence="1 2" key="1">
    <citation type="submission" date="2018-10" db="EMBL/GenBank/DDBJ databases">
        <title>A high-quality apple genome assembly.</title>
        <authorList>
            <person name="Hu J."/>
        </authorList>
    </citation>
    <scope>NUCLEOTIDE SEQUENCE [LARGE SCALE GENOMIC DNA]</scope>
    <source>
        <strain evidence="2">cv. HFTH1</strain>
        <tissue evidence="1">Young leaf</tissue>
    </source>
</reference>
<dbReference type="EMBL" id="RDQH01000339">
    <property type="protein sequence ID" value="RXH78692.1"/>
    <property type="molecule type" value="Genomic_DNA"/>
</dbReference>
<accession>A0A498I8Z0</accession>
<comment type="caution">
    <text evidence="1">The sequence shown here is derived from an EMBL/GenBank/DDBJ whole genome shotgun (WGS) entry which is preliminary data.</text>
</comment>